<evidence type="ECO:0000313" key="13">
    <source>
        <dbReference type="Proteomes" id="UP000236630"/>
    </source>
</evidence>
<comment type="caution">
    <text evidence="12">The sequence shown here is derived from an EMBL/GenBank/DDBJ whole genome shotgun (WGS) entry which is preliminary data.</text>
</comment>
<keyword evidence="13" id="KW-1185">Reference proteome</keyword>
<evidence type="ECO:0000256" key="4">
    <source>
        <dbReference type="ARBA" id="ARBA00022617"/>
    </source>
</evidence>
<keyword evidence="6" id="KW-0479">Metal-binding</keyword>
<proteinExistence type="inferred from homology"/>
<evidence type="ECO:0000256" key="9">
    <source>
        <dbReference type="ARBA" id="ARBA00023004"/>
    </source>
</evidence>
<reference evidence="12 13" key="1">
    <citation type="journal article" date="2017" name="Front. Genet.">
        <title>Draft sequencing of the heterozygous diploid genome of Satsuma (Citrus unshiu Marc.) using a hybrid assembly approach.</title>
        <authorList>
            <person name="Shimizu T."/>
            <person name="Tanizawa Y."/>
            <person name="Mochizuki T."/>
            <person name="Nagasaki H."/>
            <person name="Yoshioka T."/>
            <person name="Toyoda A."/>
            <person name="Fujiyama A."/>
            <person name="Kaminuma E."/>
            <person name="Nakamura Y."/>
        </authorList>
    </citation>
    <scope>NUCLEOTIDE SEQUENCE [LARGE SCALE GENOMIC DNA]</scope>
    <source>
        <strain evidence="13">cv. Miyagawa wase</strain>
    </source>
</reference>
<evidence type="ECO:0000256" key="5">
    <source>
        <dbReference type="ARBA" id="ARBA00022692"/>
    </source>
</evidence>
<gene>
    <name evidence="12" type="ORF">CUMW_153080</name>
</gene>
<evidence type="ECO:0000256" key="10">
    <source>
        <dbReference type="ARBA" id="ARBA00023033"/>
    </source>
</evidence>
<keyword evidence="10" id="KW-0503">Monooxygenase</keyword>
<dbReference type="EMBL" id="BDQV01000098">
    <property type="protein sequence ID" value="GAY53978.1"/>
    <property type="molecule type" value="Genomic_DNA"/>
</dbReference>
<keyword evidence="9" id="KW-0408">Iron</keyword>
<comment type="subcellular location">
    <subcellularLocation>
        <location evidence="2">Membrane</location>
    </subcellularLocation>
</comment>
<protein>
    <submittedName>
        <fullName evidence="12">Uncharacterized protein</fullName>
    </submittedName>
</protein>
<evidence type="ECO:0000313" key="12">
    <source>
        <dbReference type="EMBL" id="GAY53978.1"/>
    </source>
</evidence>
<name>A0A2H5PNP4_CITUN</name>
<dbReference type="PANTHER" id="PTHR47947">
    <property type="entry name" value="CYTOCHROME P450 82C3-RELATED"/>
    <property type="match status" value="1"/>
</dbReference>
<evidence type="ECO:0000256" key="7">
    <source>
        <dbReference type="ARBA" id="ARBA00022989"/>
    </source>
</evidence>
<keyword evidence="8" id="KW-0560">Oxidoreductase</keyword>
<comment type="similarity">
    <text evidence="3">Belongs to the cytochrome P450 family.</text>
</comment>
<evidence type="ECO:0000256" key="6">
    <source>
        <dbReference type="ARBA" id="ARBA00022723"/>
    </source>
</evidence>
<evidence type="ECO:0000256" key="2">
    <source>
        <dbReference type="ARBA" id="ARBA00004370"/>
    </source>
</evidence>
<dbReference type="AlphaFoldDB" id="A0A2H5PNP4"/>
<dbReference type="GO" id="GO:0046872">
    <property type="term" value="F:metal ion binding"/>
    <property type="evidence" value="ECO:0007669"/>
    <property type="project" value="UniProtKB-KW"/>
</dbReference>
<dbReference type="GO" id="GO:0004497">
    <property type="term" value="F:monooxygenase activity"/>
    <property type="evidence" value="ECO:0007669"/>
    <property type="project" value="UniProtKB-KW"/>
</dbReference>
<keyword evidence="5" id="KW-0812">Transmembrane</keyword>
<evidence type="ECO:0000256" key="3">
    <source>
        <dbReference type="ARBA" id="ARBA00010617"/>
    </source>
</evidence>
<dbReference type="PANTHER" id="PTHR47947:SF26">
    <property type="entry name" value="CYTOCHROME P450"/>
    <property type="match status" value="1"/>
</dbReference>
<evidence type="ECO:0000256" key="11">
    <source>
        <dbReference type="ARBA" id="ARBA00023136"/>
    </source>
</evidence>
<evidence type="ECO:0000256" key="8">
    <source>
        <dbReference type="ARBA" id="ARBA00023002"/>
    </source>
</evidence>
<dbReference type="Proteomes" id="UP000236630">
    <property type="component" value="Unassembled WGS sequence"/>
</dbReference>
<sequence>MKWGVKQALVVSNWEIAKECFTTNDKAFAGRPTYGGRAYGDNFWSYGSRHMALLGVRHVKIVTNLKQLPDRDADPVIKAICLTPQSYIDMGIAIASGRSDVLRKAQGISIRLA</sequence>
<dbReference type="InterPro" id="IPR050651">
    <property type="entry name" value="Plant_Cytochrome_P450_Monoox"/>
</dbReference>
<comment type="cofactor">
    <cofactor evidence="1">
        <name>heme</name>
        <dbReference type="ChEBI" id="CHEBI:30413"/>
    </cofactor>
</comment>
<evidence type="ECO:0000256" key="1">
    <source>
        <dbReference type="ARBA" id="ARBA00001971"/>
    </source>
</evidence>
<accession>A0A2H5PNP4</accession>
<organism evidence="12 13">
    <name type="scientific">Citrus unshiu</name>
    <name type="common">Satsuma mandarin</name>
    <name type="synonym">Citrus nobilis var. unshiu</name>
    <dbReference type="NCBI Taxonomy" id="55188"/>
    <lineage>
        <taxon>Eukaryota</taxon>
        <taxon>Viridiplantae</taxon>
        <taxon>Streptophyta</taxon>
        <taxon>Embryophyta</taxon>
        <taxon>Tracheophyta</taxon>
        <taxon>Spermatophyta</taxon>
        <taxon>Magnoliopsida</taxon>
        <taxon>eudicotyledons</taxon>
        <taxon>Gunneridae</taxon>
        <taxon>Pentapetalae</taxon>
        <taxon>rosids</taxon>
        <taxon>malvids</taxon>
        <taxon>Sapindales</taxon>
        <taxon>Rutaceae</taxon>
        <taxon>Aurantioideae</taxon>
        <taxon>Citrus</taxon>
    </lineage>
</organism>
<dbReference type="GO" id="GO:0016020">
    <property type="term" value="C:membrane"/>
    <property type="evidence" value="ECO:0007669"/>
    <property type="project" value="UniProtKB-SubCell"/>
</dbReference>
<keyword evidence="11" id="KW-0472">Membrane</keyword>
<keyword evidence="7" id="KW-1133">Transmembrane helix</keyword>
<keyword evidence="4" id="KW-0349">Heme</keyword>